<dbReference type="Proteomes" id="UP000000939">
    <property type="component" value="Chromosome"/>
</dbReference>
<dbReference type="InterPro" id="IPR006148">
    <property type="entry name" value="Glc/Gal-6P_isomerase"/>
</dbReference>
<evidence type="ECO:0000256" key="2">
    <source>
        <dbReference type="ARBA" id="ARBA00002681"/>
    </source>
</evidence>
<comment type="catalytic activity">
    <reaction evidence="1 7">
        <text>6-phospho-D-glucono-1,5-lactone + H2O = 6-phospho-D-gluconate + H(+)</text>
        <dbReference type="Rhea" id="RHEA:12556"/>
        <dbReference type="ChEBI" id="CHEBI:15377"/>
        <dbReference type="ChEBI" id="CHEBI:15378"/>
        <dbReference type="ChEBI" id="CHEBI:57955"/>
        <dbReference type="ChEBI" id="CHEBI:58759"/>
        <dbReference type="EC" id="3.1.1.31"/>
    </reaction>
</comment>
<dbReference type="eggNOG" id="COG0363">
    <property type="taxonomic scope" value="Bacteria"/>
</dbReference>
<comment type="function">
    <text evidence="2 7">Hydrolysis of 6-phosphogluconolactone to 6-phosphogluconate.</text>
</comment>
<gene>
    <name evidence="7" type="primary">pgl</name>
    <name evidence="9" type="ordered locus">Arnit_0215</name>
</gene>
<dbReference type="STRING" id="572480.Arnit_0215"/>
<name>D5V4E8_ARCNC</name>
<dbReference type="InterPro" id="IPR037171">
    <property type="entry name" value="NagB/RpiA_transferase-like"/>
</dbReference>
<dbReference type="NCBIfam" id="TIGR01198">
    <property type="entry name" value="pgl"/>
    <property type="match status" value="1"/>
</dbReference>
<reference evidence="9 10" key="1">
    <citation type="journal article" date="2010" name="Stand. Genomic Sci.">
        <title>Complete genome sequence of Arcobacter nitrofigilis type strain (CI).</title>
        <authorList>
            <person name="Pati A."/>
            <person name="Gronow S."/>
            <person name="Lapidus A."/>
            <person name="Copeland A."/>
            <person name="Glavina Del Rio T."/>
            <person name="Nolan M."/>
            <person name="Lucas S."/>
            <person name="Tice H."/>
            <person name="Cheng J.F."/>
            <person name="Han C."/>
            <person name="Chertkov O."/>
            <person name="Bruce D."/>
            <person name="Tapia R."/>
            <person name="Goodwin L."/>
            <person name="Pitluck S."/>
            <person name="Liolios K."/>
            <person name="Ivanova N."/>
            <person name="Mavromatis K."/>
            <person name="Chen A."/>
            <person name="Palaniappan K."/>
            <person name="Land M."/>
            <person name="Hauser L."/>
            <person name="Chang Y.J."/>
            <person name="Jeffries C.D."/>
            <person name="Detter J.C."/>
            <person name="Rohde M."/>
            <person name="Goker M."/>
            <person name="Bristow J."/>
            <person name="Eisen J.A."/>
            <person name="Markowitz V."/>
            <person name="Hugenholtz P."/>
            <person name="Klenk H.P."/>
            <person name="Kyrpides N.C."/>
        </authorList>
    </citation>
    <scope>NUCLEOTIDE SEQUENCE [LARGE SCALE GENOMIC DNA]</scope>
    <source>
        <strain evidence="10">ATCC 33309 / DSM 7299 / CCUG 15893 / LMG 7604 / NCTC 12251 / CI</strain>
    </source>
</reference>
<dbReference type="KEGG" id="ant:Arnit_0215"/>
<dbReference type="PANTHER" id="PTHR11054:SF0">
    <property type="entry name" value="6-PHOSPHOGLUCONOLACTONASE"/>
    <property type="match status" value="1"/>
</dbReference>
<organism evidence="9 10">
    <name type="scientific">Arcobacter nitrofigilis (strain ATCC 33309 / DSM 7299 / CCUG 15893 / LMG 7604 / NCTC 12251 / CI)</name>
    <name type="common">Campylobacter nitrofigilis</name>
    <dbReference type="NCBI Taxonomy" id="572480"/>
    <lineage>
        <taxon>Bacteria</taxon>
        <taxon>Pseudomonadati</taxon>
        <taxon>Campylobacterota</taxon>
        <taxon>Epsilonproteobacteria</taxon>
        <taxon>Campylobacterales</taxon>
        <taxon>Arcobacteraceae</taxon>
        <taxon>Arcobacter</taxon>
    </lineage>
</organism>
<accession>D5V4E8</accession>
<dbReference type="EC" id="3.1.1.31" evidence="5 7"/>
<dbReference type="Gene3D" id="3.40.50.1360">
    <property type="match status" value="1"/>
</dbReference>
<dbReference type="GO" id="GO:0006098">
    <property type="term" value="P:pentose-phosphate shunt"/>
    <property type="evidence" value="ECO:0007669"/>
    <property type="project" value="UniProtKB-UniPathway"/>
</dbReference>
<keyword evidence="7" id="KW-0378">Hydrolase</keyword>
<comment type="similarity">
    <text evidence="4 7">Belongs to the glucosamine/galactosamine-6-phosphate isomerase family. 6-phosphogluconolactonase subfamily.</text>
</comment>
<dbReference type="SUPFAM" id="SSF100950">
    <property type="entry name" value="NagB/RpiA/CoA transferase-like"/>
    <property type="match status" value="1"/>
</dbReference>
<dbReference type="CDD" id="cd01400">
    <property type="entry name" value="6PGL"/>
    <property type="match status" value="1"/>
</dbReference>
<evidence type="ECO:0000259" key="8">
    <source>
        <dbReference type="Pfam" id="PF01182"/>
    </source>
</evidence>
<evidence type="ECO:0000256" key="5">
    <source>
        <dbReference type="ARBA" id="ARBA00013198"/>
    </source>
</evidence>
<evidence type="ECO:0000256" key="3">
    <source>
        <dbReference type="ARBA" id="ARBA00004961"/>
    </source>
</evidence>
<dbReference type="AlphaFoldDB" id="D5V4E8"/>
<evidence type="ECO:0000313" key="9">
    <source>
        <dbReference type="EMBL" id="ADG91881.1"/>
    </source>
</evidence>
<evidence type="ECO:0000256" key="7">
    <source>
        <dbReference type="RuleBase" id="RU365095"/>
    </source>
</evidence>
<evidence type="ECO:0000313" key="10">
    <source>
        <dbReference type="Proteomes" id="UP000000939"/>
    </source>
</evidence>
<dbReference type="InterPro" id="IPR005900">
    <property type="entry name" value="6-phosphogluconolactonase_DevB"/>
</dbReference>
<dbReference type="Pfam" id="PF01182">
    <property type="entry name" value="Glucosamine_iso"/>
    <property type="match status" value="1"/>
</dbReference>
<proteinExistence type="inferred from homology"/>
<dbReference type="GO" id="GO:0005975">
    <property type="term" value="P:carbohydrate metabolic process"/>
    <property type="evidence" value="ECO:0007669"/>
    <property type="project" value="UniProtKB-UniRule"/>
</dbReference>
<evidence type="ECO:0000256" key="4">
    <source>
        <dbReference type="ARBA" id="ARBA00010662"/>
    </source>
</evidence>
<dbReference type="InterPro" id="IPR039104">
    <property type="entry name" value="6PGL"/>
</dbReference>
<dbReference type="GO" id="GO:0017057">
    <property type="term" value="F:6-phosphogluconolactonase activity"/>
    <property type="evidence" value="ECO:0007669"/>
    <property type="project" value="UniProtKB-UniRule"/>
</dbReference>
<comment type="pathway">
    <text evidence="3 7">Carbohydrate degradation; pentose phosphate pathway; D-ribulose 5-phosphate from D-glucose 6-phosphate (oxidative stage): step 2/3.</text>
</comment>
<dbReference type="EMBL" id="CP001999">
    <property type="protein sequence ID" value="ADG91881.1"/>
    <property type="molecule type" value="Genomic_DNA"/>
</dbReference>
<protein>
    <recommendedName>
        <fullName evidence="6 7">6-phosphogluconolactonase</fullName>
        <shortName evidence="7">6PGL</shortName>
        <ecNumber evidence="5 7">3.1.1.31</ecNumber>
    </recommendedName>
</protein>
<dbReference type="HOGENOM" id="CLU_053947_2_1_7"/>
<dbReference type="PANTHER" id="PTHR11054">
    <property type="entry name" value="6-PHOSPHOGLUCONOLACTONASE"/>
    <property type="match status" value="1"/>
</dbReference>
<keyword evidence="10" id="KW-1185">Reference proteome</keyword>
<evidence type="ECO:0000256" key="1">
    <source>
        <dbReference type="ARBA" id="ARBA00000832"/>
    </source>
</evidence>
<evidence type="ECO:0000256" key="6">
    <source>
        <dbReference type="ARBA" id="ARBA00020337"/>
    </source>
</evidence>
<feature type="domain" description="Glucosamine/galactosamine-6-phosphate isomerase" evidence="8">
    <location>
        <begin position="16"/>
        <end position="227"/>
    </location>
</feature>
<sequence>MEEVGTMNEFKEFFSSEGLAQNLASDIALILKNSIETEGKATLLVSGGNTPKLFFQKLSNINIQWEKVTIGLVDERWVENDSKDSNEVLVKENLLKNLARKAHFVGLYVKGLSAESAQNISSKIYENEFEKVDVLVLGMGTDGHTASLFPNNERLKEAYDLTNENFCISIEPTTVPYTRMSLILKKILEAKNIILHIEGKEKLEVYNSAINANDIYKYPISSVLNQTDKKIKVYYS</sequence>
<dbReference type="UniPathway" id="UPA00115">
    <property type="reaction ID" value="UER00409"/>
</dbReference>